<evidence type="ECO:0000256" key="1">
    <source>
        <dbReference type="ARBA" id="ARBA00007806"/>
    </source>
</evidence>
<dbReference type="PANTHER" id="PTHR46959">
    <property type="entry name" value="SULFOQUINOVOSIDASE"/>
    <property type="match status" value="1"/>
</dbReference>
<comment type="caution">
    <text evidence="5">The sequence shown here is derived from an EMBL/GenBank/DDBJ whole genome shotgun (WGS) entry which is preliminary data.</text>
</comment>
<evidence type="ECO:0000313" key="5">
    <source>
        <dbReference type="EMBL" id="CAI8036967.1"/>
    </source>
</evidence>
<dbReference type="GO" id="GO:0004553">
    <property type="term" value="F:hydrolase activity, hydrolyzing O-glycosyl compounds"/>
    <property type="evidence" value="ECO:0007669"/>
    <property type="project" value="InterPro"/>
</dbReference>
<evidence type="ECO:0000259" key="4">
    <source>
        <dbReference type="Pfam" id="PF01055"/>
    </source>
</evidence>
<keyword evidence="2" id="KW-0326">Glycosidase</keyword>
<dbReference type="InterPro" id="IPR052990">
    <property type="entry name" value="Sulfoquinovosidase_GH31"/>
</dbReference>
<evidence type="ECO:0000313" key="6">
    <source>
        <dbReference type="Proteomes" id="UP001174909"/>
    </source>
</evidence>
<accession>A0AA35SXA5</accession>
<evidence type="ECO:0000256" key="3">
    <source>
        <dbReference type="SAM" id="MobiDB-lite"/>
    </source>
</evidence>
<dbReference type="Gene3D" id="3.20.20.80">
    <property type="entry name" value="Glycosidases"/>
    <property type="match status" value="1"/>
</dbReference>
<dbReference type="AlphaFoldDB" id="A0AA35SXA5"/>
<sequence length="170" mass="19279">MSDVVGVWLQDWTGQRVFGENGGRDLPRVGLWWNWEVDESHYQNWTGLISELASRGIKVLTYINPLLSNVSQRETPYRHNYYREALEEGFAVRNGDGTVWTGYSDSLLVDLSNPSAYQWMKNMIVNNMLATGVCGWMCDFGETVPATGKTSQWGRSPRLPLSLPRDMGPT</sequence>
<keyword evidence="2" id="KW-0378">Hydrolase</keyword>
<proteinExistence type="inferred from homology"/>
<evidence type="ECO:0000256" key="2">
    <source>
        <dbReference type="RuleBase" id="RU361185"/>
    </source>
</evidence>
<dbReference type="EMBL" id="CASHTH010002909">
    <property type="protein sequence ID" value="CAI8036967.1"/>
    <property type="molecule type" value="Genomic_DNA"/>
</dbReference>
<feature type="region of interest" description="Disordered" evidence="3">
    <location>
        <begin position="147"/>
        <end position="170"/>
    </location>
</feature>
<feature type="domain" description="Glycoside hydrolase family 31 TIM barrel" evidence="4">
    <location>
        <begin position="32"/>
        <end position="146"/>
    </location>
</feature>
<dbReference type="InterPro" id="IPR000322">
    <property type="entry name" value="Glyco_hydro_31_TIM"/>
</dbReference>
<reference evidence="5" key="1">
    <citation type="submission" date="2023-03" db="EMBL/GenBank/DDBJ databases">
        <authorList>
            <person name="Steffen K."/>
            <person name="Cardenas P."/>
        </authorList>
    </citation>
    <scope>NUCLEOTIDE SEQUENCE</scope>
</reference>
<dbReference type="GO" id="GO:0005975">
    <property type="term" value="P:carbohydrate metabolic process"/>
    <property type="evidence" value="ECO:0007669"/>
    <property type="project" value="InterPro"/>
</dbReference>
<dbReference type="SUPFAM" id="SSF51445">
    <property type="entry name" value="(Trans)glycosidases"/>
    <property type="match status" value="1"/>
</dbReference>
<organism evidence="5 6">
    <name type="scientific">Geodia barretti</name>
    <name type="common">Barrett's horny sponge</name>
    <dbReference type="NCBI Taxonomy" id="519541"/>
    <lineage>
        <taxon>Eukaryota</taxon>
        <taxon>Metazoa</taxon>
        <taxon>Porifera</taxon>
        <taxon>Demospongiae</taxon>
        <taxon>Heteroscleromorpha</taxon>
        <taxon>Tetractinellida</taxon>
        <taxon>Astrophorina</taxon>
        <taxon>Geodiidae</taxon>
        <taxon>Geodia</taxon>
    </lineage>
</organism>
<dbReference type="Proteomes" id="UP001174909">
    <property type="component" value="Unassembled WGS sequence"/>
</dbReference>
<dbReference type="PANTHER" id="PTHR46959:SF2">
    <property type="entry name" value="SULFOQUINOVOSIDASE"/>
    <property type="match status" value="1"/>
</dbReference>
<keyword evidence="6" id="KW-1185">Reference proteome</keyword>
<protein>
    <submittedName>
        <fullName evidence="5">Sulfoquinovosidase</fullName>
    </submittedName>
</protein>
<dbReference type="InterPro" id="IPR017853">
    <property type="entry name" value="GH"/>
</dbReference>
<name>A0AA35SXA5_GEOBA</name>
<gene>
    <name evidence="5" type="ORF">GBAR_LOCUS20699</name>
</gene>
<dbReference type="Pfam" id="PF01055">
    <property type="entry name" value="Glyco_hydro_31_2nd"/>
    <property type="match status" value="1"/>
</dbReference>
<comment type="similarity">
    <text evidence="1 2">Belongs to the glycosyl hydrolase 31 family.</text>
</comment>